<accession>A0A914Y6Q2</accession>
<dbReference type="SUPFAM" id="SSF56112">
    <property type="entry name" value="Protein kinase-like (PK-like)"/>
    <property type="match status" value="1"/>
</dbReference>
<sequence length="189" mass="21884">MRSRQMFVIDFGVARKSNPSREPFELRKTSFIGTARYASLMSQQGIDDGKLGDLWSIYFSTIENILGQLPWRFEENRSKIIEQKQKLQDLAISKTIVQHPWFSPPHHHPHHLGPPPSILYFLHILQTDDSAGENIDCASLSGALVNLHFYVYDLNMLGIENRSLDWEGKFCDDHISGEYWNNPYFNKSE</sequence>
<name>A0A914Y6Q2_9BILA</name>
<evidence type="ECO:0000313" key="1">
    <source>
        <dbReference type="Proteomes" id="UP000887577"/>
    </source>
</evidence>
<dbReference type="AlphaFoldDB" id="A0A914Y6Q2"/>
<dbReference type="WBParaSite" id="PSU_v2.g15880.t1">
    <property type="protein sequence ID" value="PSU_v2.g15880.t1"/>
    <property type="gene ID" value="PSU_v2.g15880"/>
</dbReference>
<dbReference type="Gene3D" id="1.10.510.10">
    <property type="entry name" value="Transferase(Phosphotransferase) domain 1"/>
    <property type="match status" value="1"/>
</dbReference>
<protein>
    <submittedName>
        <fullName evidence="2">Protein kinase domain-containing protein</fullName>
    </submittedName>
</protein>
<keyword evidence="1" id="KW-1185">Reference proteome</keyword>
<dbReference type="Proteomes" id="UP000887577">
    <property type="component" value="Unplaced"/>
</dbReference>
<evidence type="ECO:0000313" key="2">
    <source>
        <dbReference type="WBParaSite" id="PSU_v2.g15880.t1"/>
    </source>
</evidence>
<reference evidence="2" key="1">
    <citation type="submission" date="2022-11" db="UniProtKB">
        <authorList>
            <consortium name="WormBaseParasite"/>
        </authorList>
    </citation>
    <scope>IDENTIFICATION</scope>
</reference>
<dbReference type="InterPro" id="IPR011009">
    <property type="entry name" value="Kinase-like_dom_sf"/>
</dbReference>
<organism evidence="1 2">
    <name type="scientific">Panagrolaimus superbus</name>
    <dbReference type="NCBI Taxonomy" id="310955"/>
    <lineage>
        <taxon>Eukaryota</taxon>
        <taxon>Metazoa</taxon>
        <taxon>Ecdysozoa</taxon>
        <taxon>Nematoda</taxon>
        <taxon>Chromadorea</taxon>
        <taxon>Rhabditida</taxon>
        <taxon>Tylenchina</taxon>
        <taxon>Panagrolaimomorpha</taxon>
        <taxon>Panagrolaimoidea</taxon>
        <taxon>Panagrolaimidae</taxon>
        <taxon>Panagrolaimus</taxon>
    </lineage>
</organism>
<proteinExistence type="predicted"/>